<organism evidence="1 2">
    <name type="scientific">Halorientalis pallida</name>
    <dbReference type="NCBI Taxonomy" id="2479928"/>
    <lineage>
        <taxon>Archaea</taxon>
        <taxon>Methanobacteriati</taxon>
        <taxon>Methanobacteriota</taxon>
        <taxon>Stenosarchaea group</taxon>
        <taxon>Halobacteria</taxon>
        <taxon>Halobacteriales</taxon>
        <taxon>Haloarculaceae</taxon>
        <taxon>Halorientalis</taxon>
    </lineage>
</organism>
<dbReference type="Gene3D" id="2.60.120.380">
    <property type="match status" value="1"/>
</dbReference>
<evidence type="ECO:0000313" key="1">
    <source>
        <dbReference type="EMBL" id="RXK50250.1"/>
    </source>
</evidence>
<dbReference type="OrthoDB" id="308442at2157"/>
<protein>
    <submittedName>
        <fullName evidence="1">Uncharacterized protein</fullName>
    </submittedName>
</protein>
<proteinExistence type="predicted"/>
<reference evidence="1 2" key="1">
    <citation type="submission" date="2019-01" db="EMBL/GenBank/DDBJ databases">
        <title>Halorientalis sp. F13-25 a new haloarchaeum isolated from hypersaline water.</title>
        <authorList>
            <person name="Ana D.-V."/>
            <person name="Cristina S.-P."/>
            <person name="Antonio V."/>
        </authorList>
    </citation>
    <scope>NUCLEOTIDE SEQUENCE [LARGE SCALE GENOMIC DNA]</scope>
    <source>
        <strain evidence="1 2">F13-25</strain>
    </source>
</reference>
<name>A0A498KXA2_9EURY</name>
<comment type="caution">
    <text evidence="1">The sequence shown here is derived from an EMBL/GenBank/DDBJ whole genome shotgun (WGS) entry which is preliminary data.</text>
</comment>
<dbReference type="RefSeq" id="WP_129068211.1">
    <property type="nucleotide sequence ID" value="NZ_RDFA01000002.1"/>
</dbReference>
<dbReference type="Proteomes" id="UP000289691">
    <property type="component" value="Unassembled WGS sequence"/>
</dbReference>
<dbReference type="SUPFAM" id="SSF89260">
    <property type="entry name" value="Collagen-binding domain"/>
    <property type="match status" value="1"/>
</dbReference>
<dbReference type="EMBL" id="RDFA01000002">
    <property type="protein sequence ID" value="RXK50250.1"/>
    <property type="molecule type" value="Genomic_DNA"/>
</dbReference>
<gene>
    <name evidence="1" type="ORF">EAF64_06720</name>
</gene>
<dbReference type="AlphaFoldDB" id="A0A498KXA2"/>
<sequence>MVDDDAADVGLGRRDYLKAAGLATLGAAGTAGCVGDDDDAPERPRKQRFGYGGVPVGAGSVVAVGAATAEQEPNDVRIDATLVAKNTAVTGTLAAGEVDWYAVGVTADEPLTVEYATADETGVSLVAIYDDGGNFLDQVYASSATPVELAETAATDGTYYVQVVDIEDGGGSYTVTINSPIASTTETPTTTTPSDSYGTQGYGEYGYGGTV</sequence>
<evidence type="ECO:0000313" key="2">
    <source>
        <dbReference type="Proteomes" id="UP000289691"/>
    </source>
</evidence>
<accession>A0A498KXA2</accession>
<keyword evidence="2" id="KW-1185">Reference proteome</keyword>